<evidence type="ECO:0000313" key="1">
    <source>
        <dbReference type="Proteomes" id="UP000261680"/>
    </source>
</evidence>
<accession>A0A8M1GR08</accession>
<dbReference type="Proteomes" id="UP000261680">
    <property type="component" value="Unplaced"/>
</dbReference>
<name>A0A8M1GR08_URSMA</name>
<sequence>MGLPQLSCDLYPWRLFTYWQLQCGGQMDELMFSRGNLYPSTSLRLCEQLCFVVHSGTQALVGTLRGGGRGLPGPQSGSAVNLKPGPSGASLSVKCSWKQSREDGLCKDLRGAARIGPGTLLSLTIIPSRGLNVPWTHDHGQLPELDPPSHTCCSGVGVGGAARWLNDQRQLRALCSRCAPFPAPLSGVTLGLPHFLNFCSFNYMLLYSRGQHQDSLRPVIFCQTRSWELMHSSGTLAICSGSFHLDQDPLEDSRG</sequence>
<reference evidence="2" key="1">
    <citation type="submission" date="2025-08" db="UniProtKB">
        <authorList>
            <consortium name="RefSeq"/>
        </authorList>
    </citation>
    <scope>IDENTIFICATION</scope>
    <source>
        <tissue evidence="2">Whole blood</tissue>
    </source>
</reference>
<dbReference type="GeneID" id="121105179"/>
<gene>
    <name evidence="2" type="primary">LOC121105179</name>
</gene>
<dbReference type="AlphaFoldDB" id="A0A8M1GR08"/>
<dbReference type="RefSeq" id="XP_040497202.1">
    <property type="nucleotide sequence ID" value="XM_040641268.1"/>
</dbReference>
<dbReference type="KEGG" id="umr:121105179"/>
<keyword evidence="1" id="KW-1185">Reference proteome</keyword>
<protein>
    <submittedName>
        <fullName evidence="2">Uncharacterized protein LOC121105179</fullName>
    </submittedName>
</protein>
<proteinExistence type="predicted"/>
<evidence type="ECO:0000313" key="2">
    <source>
        <dbReference type="RefSeq" id="XP_040497202.1"/>
    </source>
</evidence>
<organism evidence="1 2">
    <name type="scientific">Ursus maritimus</name>
    <name type="common">Polar bear</name>
    <name type="synonym">Thalarctos maritimus</name>
    <dbReference type="NCBI Taxonomy" id="29073"/>
    <lineage>
        <taxon>Eukaryota</taxon>
        <taxon>Metazoa</taxon>
        <taxon>Chordata</taxon>
        <taxon>Craniata</taxon>
        <taxon>Vertebrata</taxon>
        <taxon>Euteleostomi</taxon>
        <taxon>Mammalia</taxon>
        <taxon>Eutheria</taxon>
        <taxon>Laurasiatheria</taxon>
        <taxon>Carnivora</taxon>
        <taxon>Caniformia</taxon>
        <taxon>Ursidae</taxon>
        <taxon>Ursus</taxon>
    </lineage>
</organism>